<feature type="binding site" evidence="1">
    <location>
        <position position="8"/>
    </location>
    <ligand>
        <name>a divalent metal cation</name>
        <dbReference type="ChEBI" id="CHEBI:60240"/>
        <label>1</label>
    </ligand>
</feature>
<dbReference type="GO" id="GO:0046872">
    <property type="term" value="F:metal ion binding"/>
    <property type="evidence" value="ECO:0007669"/>
    <property type="project" value="UniProtKB-KW"/>
</dbReference>
<feature type="binding site" evidence="1">
    <location>
        <position position="147"/>
    </location>
    <ligand>
        <name>a divalent metal cation</name>
        <dbReference type="ChEBI" id="CHEBI:60240"/>
        <label>2</label>
    </ligand>
</feature>
<protein>
    <submittedName>
        <fullName evidence="2">TatD DNase family protein</fullName>
    </submittedName>
</protein>
<dbReference type="Pfam" id="PF01026">
    <property type="entry name" value="TatD_DNase"/>
    <property type="match status" value="1"/>
</dbReference>
<proteinExistence type="predicted"/>
<feature type="binding site" evidence="1">
    <location>
        <position position="123"/>
    </location>
    <ligand>
        <name>a divalent metal cation</name>
        <dbReference type="ChEBI" id="CHEBI:60240"/>
        <label>2</label>
    </ligand>
</feature>
<evidence type="ECO:0000313" key="3">
    <source>
        <dbReference type="Proteomes" id="UP000242432"/>
    </source>
</evidence>
<feature type="binding site" evidence="1">
    <location>
        <position position="88"/>
    </location>
    <ligand>
        <name>a divalent metal cation</name>
        <dbReference type="ChEBI" id="CHEBI:60240"/>
        <label>1</label>
    </ligand>
</feature>
<keyword evidence="3" id="KW-1185">Reference proteome</keyword>
<evidence type="ECO:0000313" key="2">
    <source>
        <dbReference type="EMBL" id="SKA62125.1"/>
    </source>
</evidence>
<dbReference type="EMBL" id="FUXX01000017">
    <property type="protein sequence ID" value="SKA62125.1"/>
    <property type="molecule type" value="Genomic_DNA"/>
</dbReference>
<dbReference type="PIRSF" id="PIRSF005902">
    <property type="entry name" value="DNase_TatD"/>
    <property type="match status" value="1"/>
</dbReference>
<dbReference type="SUPFAM" id="SSF51556">
    <property type="entry name" value="Metallo-dependent hydrolases"/>
    <property type="match status" value="1"/>
</dbReference>
<gene>
    <name evidence="2" type="ORF">SAMN02745213_01204</name>
</gene>
<dbReference type="GO" id="GO:0016788">
    <property type="term" value="F:hydrolase activity, acting on ester bonds"/>
    <property type="evidence" value="ECO:0007669"/>
    <property type="project" value="InterPro"/>
</dbReference>
<reference evidence="3" key="1">
    <citation type="submission" date="2017-02" db="EMBL/GenBank/DDBJ databases">
        <authorList>
            <person name="Varghese N."/>
            <person name="Submissions S."/>
        </authorList>
    </citation>
    <scope>NUCLEOTIDE SEQUENCE [LARGE SCALE GENOMIC DNA]</scope>
    <source>
        <strain evidence="3">DSM 3072</strain>
    </source>
</reference>
<sequence>MYYDAHLHAGMYPDVEAAVRCALNSSVTPVLVGIHLQESENTLKALANSSINVPVFVGIHPWYLKEHSFDEILFEKLLSSPLVLGIGECGLDNKIDVPLDTQIELLSLHLDEAVKHDLPVNLHIRGYHGELVRVLKSYNGRIRGVVHNFTFSLEVAKKYLDLGMYLSVGHHIIKPSLKMTEVLRSVGAEHILLETDYDYVHTGDYAPDLLKNCYKSLGSILGITADKIEHLVELNIKNLLRI</sequence>
<dbReference type="InterPro" id="IPR032466">
    <property type="entry name" value="Metal_Hydrolase"/>
</dbReference>
<dbReference type="Gene3D" id="3.20.20.140">
    <property type="entry name" value="Metal-dependent hydrolases"/>
    <property type="match status" value="1"/>
</dbReference>
<dbReference type="PANTHER" id="PTHR46124:SF2">
    <property type="entry name" value="D-AMINOACYL-TRNA DEACYLASE"/>
    <property type="match status" value="1"/>
</dbReference>
<dbReference type="AlphaFoldDB" id="A0A1T4VAY4"/>
<name>A0A1T4VAY4_9GAMM</name>
<keyword evidence="1" id="KW-0479">Metal-binding</keyword>
<evidence type="ECO:0000256" key="1">
    <source>
        <dbReference type="PIRSR" id="PIRSR005902-1"/>
    </source>
</evidence>
<dbReference type="STRING" id="83771.SAMN02910357_01570"/>
<dbReference type="CDD" id="cd01310">
    <property type="entry name" value="TatD_DNAse"/>
    <property type="match status" value="1"/>
</dbReference>
<feature type="binding site" evidence="1">
    <location>
        <position position="6"/>
    </location>
    <ligand>
        <name>a divalent metal cation</name>
        <dbReference type="ChEBI" id="CHEBI:60240"/>
        <label>1</label>
    </ligand>
</feature>
<feature type="binding site" evidence="1">
    <location>
        <position position="196"/>
    </location>
    <ligand>
        <name>a divalent metal cation</name>
        <dbReference type="ChEBI" id="CHEBI:60240"/>
        <label>1</label>
    </ligand>
</feature>
<dbReference type="InterPro" id="IPR001130">
    <property type="entry name" value="TatD-like"/>
</dbReference>
<dbReference type="RefSeq" id="WP_078928691.1">
    <property type="nucleotide sequence ID" value="NZ_FUXX01000017.1"/>
</dbReference>
<organism evidence="2 3">
    <name type="scientific">Succinivibrio dextrinosolvens DSM 3072</name>
    <dbReference type="NCBI Taxonomy" id="1123324"/>
    <lineage>
        <taxon>Bacteria</taxon>
        <taxon>Pseudomonadati</taxon>
        <taxon>Pseudomonadota</taxon>
        <taxon>Gammaproteobacteria</taxon>
        <taxon>Aeromonadales</taxon>
        <taxon>Succinivibrionaceae</taxon>
        <taxon>Succinivibrio</taxon>
    </lineage>
</organism>
<accession>A0A1T4VAY4</accession>
<dbReference type="PANTHER" id="PTHR46124">
    <property type="entry name" value="D-AMINOACYL-TRNA DEACYLASE"/>
    <property type="match status" value="1"/>
</dbReference>
<dbReference type="Proteomes" id="UP000242432">
    <property type="component" value="Unassembled WGS sequence"/>
</dbReference>